<sequence>MLHYGQDDLTSLRKESILNNYVVKIKPGKYSLIVPLGAKATLRLKNEKLEKLPRGVYALRVTDISGVYWECEIVKSE</sequence>
<dbReference type="EMBL" id="BAMD01000016">
    <property type="protein sequence ID" value="GAF02992.1"/>
    <property type="molecule type" value="Genomic_DNA"/>
</dbReference>
<evidence type="ECO:0000313" key="3">
    <source>
        <dbReference type="Proteomes" id="UP000019402"/>
    </source>
</evidence>
<dbReference type="STRING" id="869213.GCA_000517085_02361"/>
<gene>
    <name evidence="2" type="ORF">JCM21142_41644</name>
</gene>
<feature type="domain" description="Thiosulphate:quinone oxidoreductase small subunit DoxA" evidence="1">
    <location>
        <begin position="3"/>
        <end position="70"/>
    </location>
</feature>
<proteinExistence type="predicted"/>
<accession>W7Y4G3</accession>
<keyword evidence="3" id="KW-1185">Reference proteome</keyword>
<organism evidence="2 3">
    <name type="scientific">Saccharicrinis fermentans DSM 9555 = JCM 21142</name>
    <dbReference type="NCBI Taxonomy" id="869213"/>
    <lineage>
        <taxon>Bacteria</taxon>
        <taxon>Pseudomonadati</taxon>
        <taxon>Bacteroidota</taxon>
        <taxon>Bacteroidia</taxon>
        <taxon>Marinilabiliales</taxon>
        <taxon>Marinilabiliaceae</taxon>
        <taxon>Saccharicrinis</taxon>
    </lineage>
</organism>
<dbReference type="AlphaFoldDB" id="W7Y4G3"/>
<reference evidence="2 3" key="1">
    <citation type="journal article" date="2014" name="Genome Announc.">
        <title>Draft Genome Sequence of Cytophaga fermentans JCM 21142T, a Facultative Anaerobe Isolated from Marine Mud.</title>
        <authorList>
            <person name="Starns D."/>
            <person name="Oshima K."/>
            <person name="Suda W."/>
            <person name="Iino T."/>
            <person name="Yuki M."/>
            <person name="Inoue J."/>
            <person name="Kitamura K."/>
            <person name="Iida T."/>
            <person name="Darby A."/>
            <person name="Hattori M."/>
            <person name="Ohkuma M."/>
        </authorList>
    </citation>
    <scope>NUCLEOTIDE SEQUENCE [LARGE SCALE GENOMIC DNA]</scope>
    <source>
        <strain evidence="2 3">JCM 21142</strain>
    </source>
</reference>
<name>W7Y4G3_9BACT</name>
<evidence type="ECO:0000313" key="2">
    <source>
        <dbReference type="EMBL" id="GAF02992.1"/>
    </source>
</evidence>
<evidence type="ECO:0000259" key="1">
    <source>
        <dbReference type="Pfam" id="PF07680"/>
    </source>
</evidence>
<dbReference type="Pfam" id="PF07680">
    <property type="entry name" value="DoxA"/>
    <property type="match status" value="1"/>
</dbReference>
<protein>
    <submittedName>
        <fullName evidence="2">TQO small subunit DoxA</fullName>
    </submittedName>
</protein>
<comment type="caution">
    <text evidence="2">The sequence shown here is derived from an EMBL/GenBank/DDBJ whole genome shotgun (WGS) entry which is preliminary data.</text>
</comment>
<dbReference type="Proteomes" id="UP000019402">
    <property type="component" value="Unassembled WGS sequence"/>
</dbReference>
<dbReference type="eggNOG" id="COG2259">
    <property type="taxonomic scope" value="Bacteria"/>
</dbReference>
<dbReference type="InterPro" id="IPR011636">
    <property type="entry name" value="DoxA"/>
</dbReference>